<evidence type="ECO:0000256" key="1">
    <source>
        <dbReference type="ARBA" id="ARBA00023015"/>
    </source>
</evidence>
<dbReference type="Pfam" id="PF00717">
    <property type="entry name" value="Peptidase_S24"/>
    <property type="match status" value="1"/>
</dbReference>
<dbReference type="Gene3D" id="2.10.109.10">
    <property type="entry name" value="Umud Fragment, subunit A"/>
    <property type="match status" value="1"/>
</dbReference>
<dbReference type="RefSeq" id="WP_344706588.1">
    <property type="nucleotide sequence ID" value="NZ_BAABBQ010000001.1"/>
</dbReference>
<name>A0ABP7SSF2_9SPHN</name>
<dbReference type="InterPro" id="IPR015927">
    <property type="entry name" value="Peptidase_S24_S26A/B/C"/>
</dbReference>
<dbReference type="InterPro" id="IPR036286">
    <property type="entry name" value="LexA/Signal_pep-like_sf"/>
</dbReference>
<evidence type="ECO:0000256" key="2">
    <source>
        <dbReference type="ARBA" id="ARBA00023125"/>
    </source>
</evidence>
<reference evidence="6" key="1">
    <citation type="journal article" date="2019" name="Int. J. Syst. Evol. Microbiol.">
        <title>The Global Catalogue of Microorganisms (GCM) 10K type strain sequencing project: providing services to taxonomists for standard genome sequencing and annotation.</title>
        <authorList>
            <consortium name="The Broad Institute Genomics Platform"/>
            <consortium name="The Broad Institute Genome Sequencing Center for Infectious Disease"/>
            <person name="Wu L."/>
            <person name="Ma J."/>
        </authorList>
    </citation>
    <scope>NUCLEOTIDE SEQUENCE [LARGE SCALE GENOMIC DNA]</scope>
    <source>
        <strain evidence="6">JCM 17563</strain>
    </source>
</reference>
<evidence type="ECO:0000313" key="5">
    <source>
        <dbReference type="EMBL" id="GAA4015724.1"/>
    </source>
</evidence>
<dbReference type="SUPFAM" id="SSF51306">
    <property type="entry name" value="LexA/Signal peptidase"/>
    <property type="match status" value="1"/>
</dbReference>
<dbReference type="PANTHER" id="PTHR40661:SF3">
    <property type="entry name" value="FELS-1 PROPHAGE TRANSCRIPTIONAL REGULATOR"/>
    <property type="match status" value="1"/>
</dbReference>
<evidence type="ECO:0000313" key="6">
    <source>
        <dbReference type="Proteomes" id="UP001500235"/>
    </source>
</evidence>
<organism evidence="5 6">
    <name type="scientific">Sphingomonas swuensis</name>
    <dbReference type="NCBI Taxonomy" id="977800"/>
    <lineage>
        <taxon>Bacteria</taxon>
        <taxon>Pseudomonadati</taxon>
        <taxon>Pseudomonadota</taxon>
        <taxon>Alphaproteobacteria</taxon>
        <taxon>Sphingomonadales</taxon>
        <taxon>Sphingomonadaceae</taxon>
        <taxon>Sphingomonas</taxon>
    </lineage>
</organism>
<dbReference type="CDD" id="cd06529">
    <property type="entry name" value="S24_LexA-like"/>
    <property type="match status" value="1"/>
</dbReference>
<keyword evidence="1" id="KW-0805">Transcription regulation</keyword>
<dbReference type="InterPro" id="IPR039418">
    <property type="entry name" value="LexA-like"/>
</dbReference>
<dbReference type="EMBL" id="BAABBQ010000001">
    <property type="protein sequence ID" value="GAA4015724.1"/>
    <property type="molecule type" value="Genomic_DNA"/>
</dbReference>
<protein>
    <recommendedName>
        <fullName evidence="4">Peptidase S24/S26A/S26B/S26C domain-containing protein</fullName>
    </recommendedName>
</protein>
<keyword evidence="6" id="KW-1185">Reference proteome</keyword>
<evidence type="ECO:0000256" key="3">
    <source>
        <dbReference type="ARBA" id="ARBA00023163"/>
    </source>
</evidence>
<comment type="caution">
    <text evidence="5">The sequence shown here is derived from an EMBL/GenBank/DDBJ whole genome shotgun (WGS) entry which is preliminary data.</text>
</comment>
<dbReference type="Proteomes" id="UP001500235">
    <property type="component" value="Unassembled WGS sequence"/>
</dbReference>
<dbReference type="PANTHER" id="PTHR40661">
    <property type="match status" value="1"/>
</dbReference>
<keyword evidence="3" id="KW-0804">Transcription</keyword>
<proteinExistence type="predicted"/>
<keyword evidence="2" id="KW-0238">DNA-binding</keyword>
<sequence>MNNEFQPAAGPREVLQRLCRERGEDFASLSRLVGRNPAYIQQFIRRGTPRRLPEQERRTIARHFGISERLLGGEEQVSALAGLVPVALLDLGVSAGQGALAGDERPQARIAFDQHWLRRLTQAAAEELSLVQVEGDSMSPTLLPGDDILVDRSDLAERLRDGLYVLRVDDMLMVKRVTVHPVRGRITVQSDNPSYADWPDLSLAEINLVGRVIWTGRRVA</sequence>
<feature type="domain" description="Peptidase S24/S26A/S26B/S26C" evidence="4">
    <location>
        <begin position="93"/>
        <end position="213"/>
    </location>
</feature>
<accession>A0ABP7SSF2</accession>
<evidence type="ECO:0000259" key="4">
    <source>
        <dbReference type="Pfam" id="PF00717"/>
    </source>
</evidence>
<gene>
    <name evidence="5" type="ORF">GCM10022280_13150</name>
</gene>